<sequence length="297" mass="32955">MTAENAEQVGQFERWVRAGASVVAPATAVSAVLFYFGYVSARAQYEYFGIDVDTVGLGTQDYVMRSPQPLLAPLLVLTMLGIGVPALLSATRTRVAGNPRRARRLARACSAAGTVLACAGALLLLTYVQWQGWKLYALVTPLLTGVGAGVVAYARRVRALVRTRTPKERRPLLSGHSSDVLVVVVMAISVFWTTATVAQWSGRGLAMRQARELDRLPSVILDTRERLFLRSPGIDERVLEESPGQTFRYRYRNLRLLIHGNNRMFLVPYRWSASDSTLVVELDGSVRVQFQFQNQRP</sequence>
<protein>
    <submittedName>
        <fullName evidence="2">Uncharacterized protein</fullName>
    </submittedName>
</protein>
<evidence type="ECO:0000256" key="1">
    <source>
        <dbReference type="SAM" id="Phobius"/>
    </source>
</evidence>
<evidence type="ECO:0000313" key="2">
    <source>
        <dbReference type="EMBL" id="TDV56616.1"/>
    </source>
</evidence>
<dbReference type="RefSeq" id="WP_133901835.1">
    <property type="nucleotide sequence ID" value="NZ_SOCP01000002.1"/>
</dbReference>
<organism evidence="2 3">
    <name type="scientific">Actinophytocola oryzae</name>
    <dbReference type="NCBI Taxonomy" id="502181"/>
    <lineage>
        <taxon>Bacteria</taxon>
        <taxon>Bacillati</taxon>
        <taxon>Actinomycetota</taxon>
        <taxon>Actinomycetes</taxon>
        <taxon>Pseudonocardiales</taxon>
        <taxon>Pseudonocardiaceae</taxon>
    </lineage>
</organism>
<dbReference type="AlphaFoldDB" id="A0A4R7W208"/>
<dbReference type="OrthoDB" id="4350047at2"/>
<feature type="transmembrane region" description="Helical" evidence="1">
    <location>
        <begin position="18"/>
        <end position="38"/>
    </location>
</feature>
<feature type="transmembrane region" description="Helical" evidence="1">
    <location>
        <begin position="180"/>
        <end position="200"/>
    </location>
</feature>
<keyword evidence="1" id="KW-0472">Membrane</keyword>
<accession>A0A4R7W208</accession>
<gene>
    <name evidence="2" type="ORF">CLV71_102683</name>
</gene>
<keyword evidence="1" id="KW-1133">Transmembrane helix</keyword>
<keyword evidence="1" id="KW-0812">Transmembrane</keyword>
<dbReference type="Proteomes" id="UP000294927">
    <property type="component" value="Unassembled WGS sequence"/>
</dbReference>
<feature type="transmembrane region" description="Helical" evidence="1">
    <location>
        <begin position="70"/>
        <end position="88"/>
    </location>
</feature>
<dbReference type="EMBL" id="SOCP01000002">
    <property type="protein sequence ID" value="TDV56616.1"/>
    <property type="molecule type" value="Genomic_DNA"/>
</dbReference>
<proteinExistence type="predicted"/>
<feature type="transmembrane region" description="Helical" evidence="1">
    <location>
        <begin position="135"/>
        <end position="154"/>
    </location>
</feature>
<comment type="caution">
    <text evidence="2">The sequence shown here is derived from an EMBL/GenBank/DDBJ whole genome shotgun (WGS) entry which is preliminary data.</text>
</comment>
<evidence type="ECO:0000313" key="3">
    <source>
        <dbReference type="Proteomes" id="UP000294927"/>
    </source>
</evidence>
<name>A0A4R7W208_9PSEU</name>
<feature type="transmembrane region" description="Helical" evidence="1">
    <location>
        <begin position="108"/>
        <end position="129"/>
    </location>
</feature>
<reference evidence="2 3" key="1">
    <citation type="submission" date="2019-03" db="EMBL/GenBank/DDBJ databases">
        <title>Genomic Encyclopedia of Archaeal and Bacterial Type Strains, Phase II (KMG-II): from individual species to whole genera.</title>
        <authorList>
            <person name="Goeker M."/>
        </authorList>
    </citation>
    <scope>NUCLEOTIDE SEQUENCE [LARGE SCALE GENOMIC DNA]</scope>
    <source>
        <strain evidence="2 3">DSM 45499</strain>
    </source>
</reference>
<keyword evidence="3" id="KW-1185">Reference proteome</keyword>